<comment type="caution">
    <text evidence="1">The sequence shown here is derived from an EMBL/GenBank/DDBJ whole genome shotgun (WGS) entry which is preliminary data.</text>
</comment>
<evidence type="ECO:0000313" key="2">
    <source>
        <dbReference type="Proteomes" id="UP000078046"/>
    </source>
</evidence>
<reference evidence="1 2" key="1">
    <citation type="submission" date="2016-04" db="EMBL/GenBank/DDBJ databases">
        <title>The genome of Intoshia linei affirms orthonectids as highly simplified spiralians.</title>
        <authorList>
            <person name="Mikhailov K.V."/>
            <person name="Slusarev G.S."/>
            <person name="Nikitin M.A."/>
            <person name="Logacheva M.D."/>
            <person name="Penin A."/>
            <person name="Aleoshin V."/>
            <person name="Panchin Y.V."/>
        </authorList>
    </citation>
    <scope>NUCLEOTIDE SEQUENCE [LARGE SCALE GENOMIC DNA]</scope>
    <source>
        <strain evidence="1">Intl2013</strain>
        <tissue evidence="1">Whole animal</tissue>
    </source>
</reference>
<dbReference type="AlphaFoldDB" id="A0A177B3X7"/>
<sequence>MSNMIQRYDSTKSWVKPIVDTQCHFCKSKPNLFSKKSKNIKPTKNLNITSVSVNESSLDIIDSISYPPFHIHSPKKL</sequence>
<accession>A0A177B3X7</accession>
<protein>
    <submittedName>
        <fullName evidence="1">Uncharacterized protein</fullName>
    </submittedName>
</protein>
<dbReference type="Proteomes" id="UP000078046">
    <property type="component" value="Unassembled WGS sequence"/>
</dbReference>
<keyword evidence="2" id="KW-1185">Reference proteome</keyword>
<dbReference type="EMBL" id="LWCA01000471">
    <property type="protein sequence ID" value="OAF68301.1"/>
    <property type="molecule type" value="Genomic_DNA"/>
</dbReference>
<evidence type="ECO:0000313" key="1">
    <source>
        <dbReference type="EMBL" id="OAF68301.1"/>
    </source>
</evidence>
<organism evidence="1 2">
    <name type="scientific">Intoshia linei</name>
    <dbReference type="NCBI Taxonomy" id="1819745"/>
    <lineage>
        <taxon>Eukaryota</taxon>
        <taxon>Metazoa</taxon>
        <taxon>Spiralia</taxon>
        <taxon>Lophotrochozoa</taxon>
        <taxon>Mesozoa</taxon>
        <taxon>Orthonectida</taxon>
        <taxon>Rhopaluridae</taxon>
        <taxon>Intoshia</taxon>
    </lineage>
</organism>
<proteinExistence type="predicted"/>
<name>A0A177B3X7_9BILA</name>
<gene>
    <name evidence="1" type="ORF">A3Q56_03745</name>
</gene>